<dbReference type="OrthoDB" id="47923at2759"/>
<dbReference type="EMBL" id="AMQN01000858">
    <property type="status" value="NOT_ANNOTATED_CDS"/>
    <property type="molecule type" value="Genomic_DNA"/>
</dbReference>
<dbReference type="GO" id="GO:0005794">
    <property type="term" value="C:Golgi apparatus"/>
    <property type="evidence" value="ECO:0007669"/>
    <property type="project" value="TreeGrafter"/>
</dbReference>
<dbReference type="GO" id="GO:0038203">
    <property type="term" value="P:TORC2 signaling"/>
    <property type="evidence" value="ECO:0007669"/>
    <property type="project" value="TreeGrafter"/>
</dbReference>
<reference evidence="4 6" key="2">
    <citation type="journal article" date="2013" name="Nature">
        <title>Insights into bilaterian evolution from three spiralian genomes.</title>
        <authorList>
            <person name="Simakov O."/>
            <person name="Marletaz F."/>
            <person name="Cho S.J."/>
            <person name="Edsinger-Gonzales E."/>
            <person name="Havlak P."/>
            <person name="Hellsten U."/>
            <person name="Kuo D.H."/>
            <person name="Larsson T."/>
            <person name="Lv J."/>
            <person name="Arendt D."/>
            <person name="Savage R."/>
            <person name="Osoegawa K."/>
            <person name="de Jong P."/>
            <person name="Grimwood J."/>
            <person name="Chapman J.A."/>
            <person name="Shapiro H."/>
            <person name="Aerts A."/>
            <person name="Otillar R.P."/>
            <person name="Terry A.Y."/>
            <person name="Boore J.L."/>
            <person name="Grigoriev I.V."/>
            <person name="Lindberg D.R."/>
            <person name="Seaver E.C."/>
            <person name="Weisblat D.A."/>
            <person name="Putnam N.H."/>
            <person name="Rokhsar D.S."/>
        </authorList>
    </citation>
    <scope>NUCLEOTIDE SEQUENCE</scope>
    <source>
        <strain evidence="4 6">I ESC-2004</strain>
    </source>
</reference>
<dbReference type="GO" id="GO:0048172">
    <property type="term" value="P:regulation of short-term neuronal synaptic plasticity"/>
    <property type="evidence" value="ECO:0007669"/>
    <property type="project" value="TreeGrafter"/>
</dbReference>
<dbReference type="Gene3D" id="1.10.3970.10">
    <property type="entry name" value="BSD domain"/>
    <property type="match status" value="1"/>
</dbReference>
<dbReference type="AlphaFoldDB" id="R7V6Q2"/>
<dbReference type="GO" id="GO:0005634">
    <property type="term" value="C:nucleus"/>
    <property type="evidence" value="ECO:0007669"/>
    <property type="project" value="TreeGrafter"/>
</dbReference>
<dbReference type="SUPFAM" id="SSF140383">
    <property type="entry name" value="BSD domain-like"/>
    <property type="match status" value="1"/>
</dbReference>
<evidence type="ECO:0000256" key="1">
    <source>
        <dbReference type="SAM" id="Coils"/>
    </source>
</evidence>
<dbReference type="PROSITE" id="PS50858">
    <property type="entry name" value="BSD"/>
    <property type="match status" value="1"/>
</dbReference>
<accession>R7V6Q2</accession>
<dbReference type="Proteomes" id="UP000014760">
    <property type="component" value="Unassembled WGS sequence"/>
</dbReference>
<dbReference type="EMBL" id="AMQN01000857">
    <property type="status" value="NOT_ANNOTATED_CDS"/>
    <property type="molecule type" value="Genomic_DNA"/>
</dbReference>
<proteinExistence type="predicted"/>
<evidence type="ECO:0000313" key="6">
    <source>
        <dbReference type="Proteomes" id="UP000014760"/>
    </source>
</evidence>
<dbReference type="PANTHER" id="PTHR16019">
    <property type="entry name" value="SYNAPSE-ASSOCIATED PROTEIN"/>
    <property type="match status" value="1"/>
</dbReference>
<dbReference type="EnsemblMetazoa" id="CapteT171239">
    <property type="protein sequence ID" value="CapteP171239"/>
    <property type="gene ID" value="CapteG171239"/>
</dbReference>
<feature type="domain" description="BSD" evidence="3">
    <location>
        <begin position="173"/>
        <end position="225"/>
    </location>
</feature>
<feature type="coiled-coil region" evidence="1">
    <location>
        <begin position="317"/>
        <end position="344"/>
    </location>
</feature>
<dbReference type="STRING" id="283909.R7V6Q2"/>
<protein>
    <recommendedName>
        <fullName evidence="3">BSD domain-containing protein</fullName>
    </recommendedName>
</protein>
<gene>
    <name evidence="4" type="ORF">CAPTEDRAFT_171239</name>
</gene>
<evidence type="ECO:0000259" key="3">
    <source>
        <dbReference type="PROSITE" id="PS50858"/>
    </source>
</evidence>
<sequence length="372" mass="41978">MTSMLNNMTSWFAGIPPDDDQEEKVLVKSDDDKEGSKETGVTGEDVKEGAASDPNIVPTQQIDFDEVAEKTLSAAKEWGSYLLTVGKAASSSAVTTVTKTAMQLKDTVEEKTIIGDFTKQQDAFVTEKQDKQKKSEAAVPPWVGYNEENAMKEQILALSSDKRNFLRNPPGGVHFNFDFEASFPVAMVMLQEDPHLKGMRFELVPKSLKEEIFWRNYFYRVSLIKQSAQLTSLAQQTVASSKKEDRNGFISGNLPIFDPFKIFPTQLRRLIREDEPDELVVGSPTEQEFISDDFQTDRLNEEELKKEMQQLGMSDNEKDEGEDLAEWEKELQAELQEYEVVNEGVDGDDEEEADLENEILQEIEAEAADKTS</sequence>
<keyword evidence="6" id="KW-1185">Reference proteome</keyword>
<dbReference type="HOGENOM" id="CLU_046184_1_0_1"/>
<dbReference type="InterPro" id="IPR005607">
    <property type="entry name" value="BSD_dom"/>
</dbReference>
<keyword evidence="1" id="KW-0175">Coiled coil</keyword>
<evidence type="ECO:0000256" key="2">
    <source>
        <dbReference type="SAM" id="MobiDB-lite"/>
    </source>
</evidence>
<dbReference type="InterPro" id="IPR035925">
    <property type="entry name" value="BSD_dom_sf"/>
</dbReference>
<feature type="region of interest" description="Disordered" evidence="2">
    <location>
        <begin position="1"/>
        <end position="61"/>
    </location>
</feature>
<dbReference type="OMA" id="DTCNLNQ"/>
<name>R7V6Q2_CAPTE</name>
<organism evidence="4">
    <name type="scientific">Capitella teleta</name>
    <name type="common">Polychaete worm</name>
    <dbReference type="NCBI Taxonomy" id="283909"/>
    <lineage>
        <taxon>Eukaryota</taxon>
        <taxon>Metazoa</taxon>
        <taxon>Spiralia</taxon>
        <taxon>Lophotrochozoa</taxon>
        <taxon>Annelida</taxon>
        <taxon>Polychaeta</taxon>
        <taxon>Sedentaria</taxon>
        <taxon>Scolecida</taxon>
        <taxon>Capitellidae</taxon>
        <taxon>Capitella</taxon>
    </lineage>
</organism>
<reference evidence="6" key="1">
    <citation type="submission" date="2012-12" db="EMBL/GenBank/DDBJ databases">
        <authorList>
            <person name="Hellsten U."/>
            <person name="Grimwood J."/>
            <person name="Chapman J.A."/>
            <person name="Shapiro H."/>
            <person name="Aerts A."/>
            <person name="Otillar R.P."/>
            <person name="Terry A.Y."/>
            <person name="Boore J.L."/>
            <person name="Simakov O."/>
            <person name="Marletaz F."/>
            <person name="Cho S.-J."/>
            <person name="Edsinger-Gonzales E."/>
            <person name="Havlak P."/>
            <person name="Kuo D.-H."/>
            <person name="Larsson T."/>
            <person name="Lv J."/>
            <person name="Arendt D."/>
            <person name="Savage R."/>
            <person name="Osoegawa K."/>
            <person name="de Jong P."/>
            <person name="Lindberg D.R."/>
            <person name="Seaver E.C."/>
            <person name="Weisblat D.A."/>
            <person name="Putnam N.H."/>
            <person name="Grigoriev I.V."/>
            <person name="Rokhsar D.S."/>
        </authorList>
    </citation>
    <scope>NUCLEOTIDE SEQUENCE</scope>
    <source>
        <strain evidence="6">I ESC-2004</strain>
    </source>
</reference>
<evidence type="ECO:0000313" key="4">
    <source>
        <dbReference type="EMBL" id="ELU11445.1"/>
    </source>
</evidence>
<dbReference type="FunCoup" id="R7V6Q2">
    <property type="interactions" value="989"/>
</dbReference>
<evidence type="ECO:0000313" key="5">
    <source>
        <dbReference type="EnsemblMetazoa" id="CapteP171239"/>
    </source>
</evidence>
<dbReference type="InterPro" id="IPR051494">
    <property type="entry name" value="BSD_domain-containing"/>
</dbReference>
<feature type="compositionally biased region" description="Basic and acidic residues" evidence="2">
    <location>
        <begin position="23"/>
        <end position="37"/>
    </location>
</feature>
<feature type="compositionally biased region" description="Polar residues" evidence="2">
    <location>
        <begin position="1"/>
        <end position="10"/>
    </location>
</feature>
<dbReference type="EMBL" id="KB296703">
    <property type="protein sequence ID" value="ELU11445.1"/>
    <property type="molecule type" value="Genomic_DNA"/>
</dbReference>
<dbReference type="GO" id="GO:0045202">
    <property type="term" value="C:synapse"/>
    <property type="evidence" value="ECO:0007669"/>
    <property type="project" value="TreeGrafter"/>
</dbReference>
<reference evidence="5" key="3">
    <citation type="submission" date="2015-06" db="UniProtKB">
        <authorList>
            <consortium name="EnsemblMetazoa"/>
        </authorList>
    </citation>
    <scope>IDENTIFICATION</scope>
</reference>
<dbReference type="SMART" id="SM00751">
    <property type="entry name" value="BSD"/>
    <property type="match status" value="1"/>
</dbReference>
<dbReference type="PANTHER" id="PTHR16019:SF6">
    <property type="entry name" value="SYNAPSE-ASSOCIATED PROTEIN 1"/>
    <property type="match status" value="1"/>
</dbReference>
<dbReference type="Pfam" id="PF03909">
    <property type="entry name" value="BSD"/>
    <property type="match status" value="1"/>
</dbReference>